<dbReference type="AlphaFoldDB" id="A0A6J7KRG2"/>
<reference evidence="2" key="1">
    <citation type="submission" date="2020-05" db="EMBL/GenBank/DDBJ databases">
        <authorList>
            <person name="Chiriac C."/>
            <person name="Salcher M."/>
            <person name="Ghai R."/>
            <person name="Kavagutti S V."/>
        </authorList>
    </citation>
    <scope>NUCLEOTIDE SEQUENCE</scope>
</reference>
<dbReference type="Pfam" id="PF20432">
    <property type="entry name" value="Xre-like-HTH"/>
    <property type="match status" value="1"/>
</dbReference>
<accession>A0A6J7KRG2</accession>
<feature type="domain" description="Antitoxin Xre-like helix-turn-helix" evidence="1">
    <location>
        <begin position="2"/>
        <end position="53"/>
    </location>
</feature>
<evidence type="ECO:0000313" key="2">
    <source>
        <dbReference type="EMBL" id="CAB4958430.1"/>
    </source>
</evidence>
<gene>
    <name evidence="2" type="ORF">UFOPK3772_02036</name>
</gene>
<sequence length="113" mass="12599">MRLVDQIADAWRLTLDQRCSLLGGINPSTYTRRAKNPDVVRLSVDELTRASYLTGIYRALHTIYPDPVADDWMLIANRNPLFAGVTPYTHAARGGIIALADIRTLLDGYRGGR</sequence>
<dbReference type="GO" id="GO:0003677">
    <property type="term" value="F:DNA binding"/>
    <property type="evidence" value="ECO:0007669"/>
    <property type="project" value="InterPro"/>
</dbReference>
<dbReference type="EMBL" id="CAFBNE010000067">
    <property type="protein sequence ID" value="CAB4958430.1"/>
    <property type="molecule type" value="Genomic_DNA"/>
</dbReference>
<proteinExistence type="predicted"/>
<evidence type="ECO:0000259" key="1">
    <source>
        <dbReference type="Pfam" id="PF20432"/>
    </source>
</evidence>
<name>A0A6J7KRG2_9ZZZZ</name>
<organism evidence="2">
    <name type="scientific">freshwater metagenome</name>
    <dbReference type="NCBI Taxonomy" id="449393"/>
    <lineage>
        <taxon>unclassified sequences</taxon>
        <taxon>metagenomes</taxon>
        <taxon>ecological metagenomes</taxon>
    </lineage>
</organism>
<protein>
    <submittedName>
        <fullName evidence="2">Unannotated protein</fullName>
    </submittedName>
</protein>
<dbReference type="InterPro" id="IPR046847">
    <property type="entry name" value="Xre-like_HTH"/>
</dbReference>